<gene>
    <name evidence="1" type="ORF">ILUMI_14999</name>
</gene>
<reference evidence="1" key="1">
    <citation type="submission" date="2019-08" db="EMBL/GenBank/DDBJ databases">
        <title>The genome of the North American firefly Photinus pyralis.</title>
        <authorList>
            <consortium name="Photinus pyralis genome working group"/>
            <person name="Fallon T.R."/>
            <person name="Sander Lower S.E."/>
            <person name="Weng J.-K."/>
        </authorList>
    </citation>
    <scope>NUCLEOTIDE SEQUENCE</scope>
    <source>
        <strain evidence="1">TRF0915ILg1</strain>
        <tissue evidence="1">Whole body</tissue>
    </source>
</reference>
<dbReference type="EMBL" id="VTPC01037354">
    <property type="protein sequence ID" value="KAF2891174.1"/>
    <property type="molecule type" value="Genomic_DNA"/>
</dbReference>
<sequence>MQISDDQIGGALFSHIITKKLDNESKEKFKMSQSNKIPSIDETLQFLQNRVQFLLDIDADNVLEKGSQAKFNHKSKSNLQIPNKHITLLTNGEKAVKCIFCGQQHYLPDCDKFKNLTVENRIKKVTTLQTCKNCLEHSSKYNCKSKTRCEHCSKFHNTLLHKTEKDELRATKDDLTPKDELQVEPIPVCNYDQNKALTLLPTAKVEGSSKNNLINRELASKLKLYQNK</sequence>
<name>A0A8K0CPG8_IGNLU</name>
<evidence type="ECO:0000313" key="2">
    <source>
        <dbReference type="Proteomes" id="UP000801492"/>
    </source>
</evidence>
<dbReference type="AlphaFoldDB" id="A0A8K0CPG8"/>
<proteinExistence type="predicted"/>
<dbReference type="PANTHER" id="PTHR47331:SF5">
    <property type="entry name" value="RIBONUCLEASE H"/>
    <property type="match status" value="1"/>
</dbReference>
<keyword evidence="2" id="KW-1185">Reference proteome</keyword>
<protein>
    <submittedName>
        <fullName evidence="1">Uncharacterized protein</fullName>
    </submittedName>
</protein>
<organism evidence="1 2">
    <name type="scientific">Ignelater luminosus</name>
    <name type="common">Cucubano</name>
    <name type="synonym">Pyrophorus luminosus</name>
    <dbReference type="NCBI Taxonomy" id="2038154"/>
    <lineage>
        <taxon>Eukaryota</taxon>
        <taxon>Metazoa</taxon>
        <taxon>Ecdysozoa</taxon>
        <taxon>Arthropoda</taxon>
        <taxon>Hexapoda</taxon>
        <taxon>Insecta</taxon>
        <taxon>Pterygota</taxon>
        <taxon>Neoptera</taxon>
        <taxon>Endopterygota</taxon>
        <taxon>Coleoptera</taxon>
        <taxon>Polyphaga</taxon>
        <taxon>Elateriformia</taxon>
        <taxon>Elateroidea</taxon>
        <taxon>Elateridae</taxon>
        <taxon>Agrypninae</taxon>
        <taxon>Pyrophorini</taxon>
        <taxon>Ignelater</taxon>
    </lineage>
</organism>
<feature type="non-terminal residue" evidence="1">
    <location>
        <position position="228"/>
    </location>
</feature>
<dbReference type="Proteomes" id="UP000801492">
    <property type="component" value="Unassembled WGS sequence"/>
</dbReference>
<dbReference type="OrthoDB" id="6775774at2759"/>
<evidence type="ECO:0000313" key="1">
    <source>
        <dbReference type="EMBL" id="KAF2891174.1"/>
    </source>
</evidence>
<comment type="caution">
    <text evidence="1">The sequence shown here is derived from an EMBL/GenBank/DDBJ whole genome shotgun (WGS) entry which is preliminary data.</text>
</comment>
<accession>A0A8K0CPG8</accession>
<dbReference type="PANTHER" id="PTHR47331">
    <property type="entry name" value="PHD-TYPE DOMAIN-CONTAINING PROTEIN"/>
    <property type="match status" value="1"/>
</dbReference>